<evidence type="ECO:0000313" key="6">
    <source>
        <dbReference type="Proteomes" id="UP000317904"/>
    </source>
</evidence>
<dbReference type="AlphaFoldDB" id="A0A3G8LGB8"/>
<dbReference type="KEGG" id="mstr:EGN60_01745"/>
<dbReference type="GO" id="GO:0015986">
    <property type="term" value="P:proton motive force-driven ATP synthesis"/>
    <property type="evidence" value="ECO:0007669"/>
    <property type="project" value="InterPro"/>
</dbReference>
<name>A0A3G8LGB8_9MOLU</name>
<accession>A0A3G8LGB8</accession>
<evidence type="ECO:0000313" key="3">
    <source>
        <dbReference type="EMBL" id="AZG68686.1"/>
    </source>
</evidence>
<sequence>MAQEKLIHVIISTPLGNYYDDYVRICTFQTTEGEIGLMADATSFTGSIVPSKILLTKENHEQKTFYVNTGVAQFQNNTLSFIVSKIDEKPLDLETQFVKEDQKKYTIIEEVVLKKKILDKK</sequence>
<dbReference type="EMBL" id="CP034044">
    <property type="protein sequence ID" value="AZG68686.1"/>
    <property type="molecule type" value="Genomic_DNA"/>
</dbReference>
<evidence type="ECO:0000256" key="1">
    <source>
        <dbReference type="ARBA" id="ARBA00023196"/>
    </source>
</evidence>
<evidence type="ECO:0000313" key="4">
    <source>
        <dbReference type="EMBL" id="TPI01936.1"/>
    </source>
</evidence>
<organism evidence="3 5">
    <name type="scientific">Mycoplasma struthionis</name>
    <dbReference type="NCBI Taxonomy" id="538220"/>
    <lineage>
        <taxon>Bacteria</taxon>
        <taxon>Bacillati</taxon>
        <taxon>Mycoplasmatota</taxon>
        <taxon>Mollicutes</taxon>
        <taxon>Mycoplasmataceae</taxon>
        <taxon>Mycoplasma</taxon>
    </lineage>
</organism>
<reference evidence="4 6" key="2">
    <citation type="submission" date="2019-06" db="EMBL/GenBank/DDBJ databases">
        <title>A comparative genomics study of ostrich specific Mycoplasmas.</title>
        <authorList>
            <person name="Botes A."/>
            <person name="Nel T."/>
        </authorList>
    </citation>
    <scope>NUCLEOTIDE SEQUENCE [LARGE SCALE GENOMIC DNA]</scope>
    <source>
        <strain evidence="4 6">Ms01</strain>
    </source>
</reference>
<dbReference type="InterPro" id="IPR036771">
    <property type="entry name" value="ATPsynth_dsu/esu_N"/>
</dbReference>
<dbReference type="RefSeq" id="WP_124724380.1">
    <property type="nucleotide sequence ID" value="NZ_CP034044.1"/>
</dbReference>
<dbReference type="Proteomes" id="UP000275883">
    <property type="component" value="Chromosome"/>
</dbReference>
<dbReference type="SUPFAM" id="SSF51344">
    <property type="entry name" value="Epsilon subunit of F1F0-ATP synthase N-terminal domain"/>
    <property type="match status" value="1"/>
</dbReference>
<evidence type="ECO:0000259" key="2">
    <source>
        <dbReference type="Pfam" id="PF02823"/>
    </source>
</evidence>
<dbReference type="EMBL" id="VFSY01000023">
    <property type="protein sequence ID" value="TPI01936.1"/>
    <property type="molecule type" value="Genomic_DNA"/>
</dbReference>
<keyword evidence="5" id="KW-1185">Reference proteome</keyword>
<keyword evidence="1" id="KW-0139">CF(1)</keyword>
<dbReference type="Proteomes" id="UP000317904">
    <property type="component" value="Unassembled WGS sequence"/>
</dbReference>
<reference evidence="3 5" key="1">
    <citation type="submission" date="2018-11" db="EMBL/GenBank/DDBJ databases">
        <title>Genome sequence of Mycoplasma struthionis sp. nov.</title>
        <authorList>
            <person name="Spergser J."/>
        </authorList>
    </citation>
    <scope>NUCLEOTIDE SEQUENCE [LARGE SCALE GENOMIC DNA]</scope>
    <source>
        <strain evidence="3 5">237IA</strain>
    </source>
</reference>
<feature type="domain" description="ATP synthase F1 complex delta/epsilon subunit N-terminal" evidence="2">
    <location>
        <begin position="7"/>
        <end position="84"/>
    </location>
</feature>
<dbReference type="OrthoDB" id="389606at2"/>
<dbReference type="InterPro" id="IPR020546">
    <property type="entry name" value="ATP_synth_F1_dsu/esu_N"/>
</dbReference>
<gene>
    <name evidence="3" type="ORF">EGN60_01745</name>
    <name evidence="4" type="ORF">FJM01_01600</name>
</gene>
<dbReference type="Pfam" id="PF02823">
    <property type="entry name" value="ATP-synt_DE_N"/>
    <property type="match status" value="1"/>
</dbReference>
<evidence type="ECO:0000313" key="5">
    <source>
        <dbReference type="Proteomes" id="UP000275883"/>
    </source>
</evidence>
<dbReference type="Gene3D" id="2.60.15.10">
    <property type="entry name" value="F0F1 ATP synthase delta/epsilon subunit, N-terminal"/>
    <property type="match status" value="1"/>
</dbReference>
<protein>
    <submittedName>
        <fullName evidence="3">F0F1 ATP synthase subunit epsilon</fullName>
    </submittedName>
</protein>
<proteinExistence type="predicted"/>
<keyword evidence="1" id="KW-0066">ATP synthesis</keyword>
<accession>A0A502M3V8</accession>
<dbReference type="GO" id="GO:0045259">
    <property type="term" value="C:proton-transporting ATP synthase complex"/>
    <property type="evidence" value="ECO:0007669"/>
    <property type="project" value="UniProtKB-KW"/>
</dbReference>